<protein>
    <recommendedName>
        <fullName evidence="2">F-box domain-containing protein</fullName>
    </recommendedName>
</protein>
<dbReference type="InterPro" id="IPR019734">
    <property type="entry name" value="TPR_rpt"/>
</dbReference>
<dbReference type="EMBL" id="JNBS01002199">
    <property type="protein sequence ID" value="OQR94202.1"/>
    <property type="molecule type" value="Genomic_DNA"/>
</dbReference>
<dbReference type="InterPro" id="IPR036047">
    <property type="entry name" value="F-box-like_dom_sf"/>
</dbReference>
<proteinExistence type="predicted"/>
<feature type="repeat" description="TPR" evidence="1">
    <location>
        <begin position="155"/>
        <end position="188"/>
    </location>
</feature>
<reference evidence="3 4" key="1">
    <citation type="journal article" date="2014" name="Genome Biol. Evol.">
        <title>The secreted proteins of Achlya hypogyna and Thraustotheca clavata identify the ancestral oomycete secretome and reveal gene acquisitions by horizontal gene transfer.</title>
        <authorList>
            <person name="Misner I."/>
            <person name="Blouin N."/>
            <person name="Leonard G."/>
            <person name="Richards T.A."/>
            <person name="Lane C.E."/>
        </authorList>
    </citation>
    <scope>NUCLEOTIDE SEQUENCE [LARGE SCALE GENOMIC DNA]</scope>
    <source>
        <strain evidence="3 4">ATCC 34112</strain>
    </source>
</reference>
<dbReference type="PROSITE" id="PS50005">
    <property type="entry name" value="TPR"/>
    <property type="match status" value="1"/>
</dbReference>
<dbReference type="Proteomes" id="UP000243217">
    <property type="component" value="Unassembled WGS sequence"/>
</dbReference>
<dbReference type="SMART" id="SM00028">
    <property type="entry name" value="TPR"/>
    <property type="match status" value="2"/>
</dbReference>
<evidence type="ECO:0000313" key="3">
    <source>
        <dbReference type="EMBL" id="OQR94202.1"/>
    </source>
</evidence>
<dbReference type="OrthoDB" id="2095648at2759"/>
<comment type="caution">
    <text evidence="3">The sequence shown here is derived from an EMBL/GenBank/DDBJ whole genome shotgun (WGS) entry which is preliminary data.</text>
</comment>
<dbReference type="Pfam" id="PF12937">
    <property type="entry name" value="F-box-like"/>
    <property type="match status" value="1"/>
</dbReference>
<evidence type="ECO:0000256" key="1">
    <source>
        <dbReference type="PROSITE-ProRule" id="PRU00339"/>
    </source>
</evidence>
<feature type="domain" description="F-box" evidence="2">
    <location>
        <begin position="1"/>
        <end position="46"/>
    </location>
</feature>
<dbReference type="AlphaFoldDB" id="A0A1V9Z8F1"/>
<gene>
    <name evidence="3" type="ORF">THRCLA_08225</name>
</gene>
<sequence length="489" mass="56803">MEIVIESNELFHQVLSWLDVKSLVQAAAVSLRWYLIANNNALWQEHANRGIRGQETQKLLELFKSKSFVRLLYRYQRYICNFSLDSARWQRFCSKEKWLARIHLTIQIDTINSTQKAELAELYSAFADLMEEEFHDDLSAIIYLELAISNSLDPVRLMHNVALLYDKHDDLDQAEQWFAQSYQLNPQYQSNLCNYAVFLDERRHDYDRALFMYEAAISNDPRDLNSLSAFTDFLTFKRPALDRVHSLFRQAMDQIASTTYLSEDGQELKIIIQYAEFLVYICHHHGARDIFHLIVQRHRNLKVFPSSASQLFFCIGFLSYAISMLFAHDDLLAARQLVVEAMAMPVYHGNSHPMLEKYKLVAACSIYRISTPLSLDASEELQQVIAPVNGLLYYFNEDIAAAIKLWSSCIHHLDHRENAFACYCLGVVFHLRDKRGLAKDVLTKAFAIDVHRLEFQNLSFIARQHLDKPIAKIFLDILLEFSLAHLVEC</sequence>
<keyword evidence="1" id="KW-0802">TPR repeat</keyword>
<dbReference type="STRING" id="74557.A0A1V9Z8F1"/>
<name>A0A1V9Z8F1_9STRA</name>
<dbReference type="SUPFAM" id="SSF48452">
    <property type="entry name" value="TPR-like"/>
    <property type="match status" value="1"/>
</dbReference>
<evidence type="ECO:0000259" key="2">
    <source>
        <dbReference type="PROSITE" id="PS50181"/>
    </source>
</evidence>
<organism evidence="3 4">
    <name type="scientific">Thraustotheca clavata</name>
    <dbReference type="NCBI Taxonomy" id="74557"/>
    <lineage>
        <taxon>Eukaryota</taxon>
        <taxon>Sar</taxon>
        <taxon>Stramenopiles</taxon>
        <taxon>Oomycota</taxon>
        <taxon>Saprolegniomycetes</taxon>
        <taxon>Saprolegniales</taxon>
        <taxon>Achlyaceae</taxon>
        <taxon>Thraustotheca</taxon>
    </lineage>
</organism>
<dbReference type="Gene3D" id="1.20.1280.50">
    <property type="match status" value="1"/>
</dbReference>
<dbReference type="SUPFAM" id="SSF81383">
    <property type="entry name" value="F-box domain"/>
    <property type="match status" value="1"/>
</dbReference>
<dbReference type="Gene3D" id="1.25.40.10">
    <property type="entry name" value="Tetratricopeptide repeat domain"/>
    <property type="match status" value="1"/>
</dbReference>
<evidence type="ECO:0000313" key="4">
    <source>
        <dbReference type="Proteomes" id="UP000243217"/>
    </source>
</evidence>
<accession>A0A1V9Z8F1</accession>
<keyword evidence="4" id="KW-1185">Reference proteome</keyword>
<dbReference type="PROSITE" id="PS50181">
    <property type="entry name" value="FBOX"/>
    <property type="match status" value="1"/>
</dbReference>
<dbReference type="InterPro" id="IPR001810">
    <property type="entry name" value="F-box_dom"/>
</dbReference>
<dbReference type="InterPro" id="IPR011990">
    <property type="entry name" value="TPR-like_helical_dom_sf"/>
</dbReference>